<comment type="caution">
    <text evidence="2">The sequence shown here is derived from an EMBL/GenBank/DDBJ whole genome shotgun (WGS) entry which is preliminary data.</text>
</comment>
<accession>A0A0D8BFF8</accession>
<reference evidence="3" key="1">
    <citation type="submission" date="2015-02" db="EMBL/GenBank/DDBJ databases">
        <title>Draft Genome of Frankia sp. CpI1-S.</title>
        <authorList>
            <person name="Oshone R.T."/>
            <person name="Ngom M."/>
            <person name="Ghodhbane-Gtari F."/>
            <person name="Gtari M."/>
            <person name="Morris K."/>
            <person name="Thomas K."/>
            <person name="Sen A."/>
            <person name="Tisa L.S."/>
        </authorList>
    </citation>
    <scope>NUCLEOTIDE SEQUENCE [LARGE SCALE GENOMIC DNA]</scope>
    <source>
        <strain evidence="3">CpI1-S</strain>
    </source>
</reference>
<keyword evidence="3" id="KW-1185">Reference proteome</keyword>
<dbReference type="Proteomes" id="UP000032545">
    <property type="component" value="Unassembled WGS sequence"/>
</dbReference>
<feature type="region of interest" description="Disordered" evidence="1">
    <location>
        <begin position="1"/>
        <end position="67"/>
    </location>
</feature>
<feature type="compositionally biased region" description="Polar residues" evidence="1">
    <location>
        <begin position="1"/>
        <end position="13"/>
    </location>
</feature>
<feature type="compositionally biased region" description="Low complexity" evidence="1">
    <location>
        <begin position="34"/>
        <end position="55"/>
    </location>
</feature>
<dbReference type="AlphaFoldDB" id="A0A0D8BFF8"/>
<proteinExistence type="predicted"/>
<name>A0A0D8BFF8_9ACTN</name>
<dbReference type="EMBL" id="JYFN01000020">
    <property type="protein sequence ID" value="KJE22775.1"/>
    <property type="molecule type" value="Genomic_DNA"/>
</dbReference>
<evidence type="ECO:0000256" key="1">
    <source>
        <dbReference type="SAM" id="MobiDB-lite"/>
    </source>
</evidence>
<protein>
    <submittedName>
        <fullName evidence="2">Uncharacterized protein</fullName>
    </submittedName>
</protein>
<organism evidence="2 3">
    <name type="scientific">Frankia torreyi</name>
    <dbReference type="NCBI Taxonomy" id="1856"/>
    <lineage>
        <taxon>Bacteria</taxon>
        <taxon>Bacillati</taxon>
        <taxon>Actinomycetota</taxon>
        <taxon>Actinomycetes</taxon>
        <taxon>Frankiales</taxon>
        <taxon>Frankiaceae</taxon>
        <taxon>Frankia</taxon>
    </lineage>
</organism>
<evidence type="ECO:0000313" key="2">
    <source>
        <dbReference type="EMBL" id="KJE22775.1"/>
    </source>
</evidence>
<evidence type="ECO:0000313" key="3">
    <source>
        <dbReference type="Proteomes" id="UP000032545"/>
    </source>
</evidence>
<dbReference type="PATRIC" id="fig|1502723.3.peg.2096"/>
<feature type="compositionally biased region" description="Pro residues" evidence="1">
    <location>
        <begin position="22"/>
        <end position="33"/>
    </location>
</feature>
<sequence>MNANPGDPDTTQPLPVIRGPADPVPEPPAPRRTPPTGENPGARPPGADGPAGPSALTAGSERAGGSG</sequence>
<gene>
    <name evidence="2" type="ORF">FF36_02954</name>
</gene>
<reference evidence="2 3" key="2">
    <citation type="journal article" date="2016" name="Genome Announc.">
        <title>Permanent Draft Genome Sequences for Two Variants of Frankia sp. Strain CpI1, the First Frankia Strain Isolated from Root Nodules of Comptonia peregrina.</title>
        <authorList>
            <person name="Oshone R."/>
            <person name="Hurst S.G.IV."/>
            <person name="Abebe-Akele F."/>
            <person name="Simpson S."/>
            <person name="Morris K."/>
            <person name="Thomas W.K."/>
            <person name="Tisa L.S."/>
        </authorList>
    </citation>
    <scope>NUCLEOTIDE SEQUENCE [LARGE SCALE GENOMIC DNA]</scope>
    <source>
        <strain evidence="3">CpI1-S</strain>
    </source>
</reference>